<dbReference type="CDD" id="cd06553">
    <property type="entry name" value="ASCH_Ef3133_like"/>
    <property type="match status" value="1"/>
</dbReference>
<dbReference type="InterPro" id="IPR007374">
    <property type="entry name" value="ASCH_domain"/>
</dbReference>
<evidence type="ECO:0000313" key="4">
    <source>
        <dbReference type="Proteomes" id="UP001597492"/>
    </source>
</evidence>
<dbReference type="SMART" id="SM01022">
    <property type="entry name" value="ASCH"/>
    <property type="match status" value="1"/>
</dbReference>
<feature type="region of interest" description="Disordered" evidence="1">
    <location>
        <begin position="168"/>
        <end position="190"/>
    </location>
</feature>
<dbReference type="PANTHER" id="PTHR39203">
    <property type="entry name" value="CYTOPLASMIC PROTEIN-RELATED"/>
    <property type="match status" value="1"/>
</dbReference>
<feature type="domain" description="ASCH" evidence="2">
    <location>
        <begin position="43"/>
        <end position="165"/>
    </location>
</feature>
<evidence type="ECO:0000256" key="1">
    <source>
        <dbReference type="SAM" id="MobiDB-lite"/>
    </source>
</evidence>
<dbReference type="Pfam" id="PF04266">
    <property type="entry name" value="ASCH"/>
    <property type="match status" value="1"/>
</dbReference>
<accession>A0ABW5UYV1</accession>
<sequence length="190" mass="20799">MTPPPPSDTSNSPSVPDIADFWRAARAQAPELPETPPSADHVWGLGATPEHADSLLALVLAGIKTGTAGYTEEYEAEGIDFEQVGDLDVLLDSSGAPRAVIETKSVEIVPFNRVTAEHAFTEGEDDRSLASWRRIHRTYYEQHVAPGTPFRDDMPIVCQRFRVVYPPIGGTDRHTRPHGDDAGKNTRART</sequence>
<dbReference type="InterPro" id="IPR015947">
    <property type="entry name" value="PUA-like_sf"/>
</dbReference>
<dbReference type="SUPFAM" id="SSF88697">
    <property type="entry name" value="PUA domain-like"/>
    <property type="match status" value="1"/>
</dbReference>
<evidence type="ECO:0000313" key="3">
    <source>
        <dbReference type="EMBL" id="MFD2757609.1"/>
    </source>
</evidence>
<evidence type="ECO:0000259" key="2">
    <source>
        <dbReference type="SMART" id="SM01022"/>
    </source>
</evidence>
<comment type="caution">
    <text evidence="3">The sequence shown here is derived from an EMBL/GenBank/DDBJ whole genome shotgun (WGS) entry which is preliminary data.</text>
</comment>
<name>A0ABW5UYV1_9MICO</name>
<feature type="compositionally biased region" description="Basic and acidic residues" evidence="1">
    <location>
        <begin position="171"/>
        <end position="184"/>
    </location>
</feature>
<organism evidence="3 4">
    <name type="scientific">Gulosibacter faecalis</name>
    <dbReference type="NCBI Taxonomy" id="272240"/>
    <lineage>
        <taxon>Bacteria</taxon>
        <taxon>Bacillati</taxon>
        <taxon>Actinomycetota</taxon>
        <taxon>Actinomycetes</taxon>
        <taxon>Micrococcales</taxon>
        <taxon>Microbacteriaceae</taxon>
        <taxon>Gulosibacter</taxon>
    </lineage>
</organism>
<protein>
    <submittedName>
        <fullName evidence="3">ASCH domain-containing protein</fullName>
    </submittedName>
</protein>
<dbReference type="Gene3D" id="3.10.400.10">
    <property type="entry name" value="Sulfate adenylyltransferase"/>
    <property type="match status" value="1"/>
</dbReference>
<dbReference type="RefSeq" id="WP_110463876.1">
    <property type="nucleotide sequence ID" value="NZ_JBHUNE010000003.1"/>
</dbReference>
<dbReference type="EMBL" id="JBHUNE010000003">
    <property type="protein sequence ID" value="MFD2757609.1"/>
    <property type="molecule type" value="Genomic_DNA"/>
</dbReference>
<dbReference type="InterPro" id="IPR009326">
    <property type="entry name" value="DUF984"/>
</dbReference>
<proteinExistence type="predicted"/>
<dbReference type="PANTHER" id="PTHR39203:SF1">
    <property type="entry name" value="CYTOPLASMIC PROTEIN"/>
    <property type="match status" value="1"/>
</dbReference>
<gene>
    <name evidence="3" type="ORF">ACFSW7_04345</name>
</gene>
<reference evidence="4" key="1">
    <citation type="journal article" date="2019" name="Int. J. Syst. Evol. Microbiol.">
        <title>The Global Catalogue of Microorganisms (GCM) 10K type strain sequencing project: providing services to taxonomists for standard genome sequencing and annotation.</title>
        <authorList>
            <consortium name="The Broad Institute Genomics Platform"/>
            <consortium name="The Broad Institute Genome Sequencing Center for Infectious Disease"/>
            <person name="Wu L."/>
            <person name="Ma J."/>
        </authorList>
    </citation>
    <scope>NUCLEOTIDE SEQUENCE [LARGE SCALE GENOMIC DNA]</scope>
    <source>
        <strain evidence="4">TISTR 1514</strain>
    </source>
</reference>
<keyword evidence="4" id="KW-1185">Reference proteome</keyword>
<dbReference type="Proteomes" id="UP001597492">
    <property type="component" value="Unassembled WGS sequence"/>
</dbReference>